<evidence type="ECO:0000313" key="2">
    <source>
        <dbReference type="Proteomes" id="UP001260872"/>
    </source>
</evidence>
<dbReference type="Gene3D" id="3.30.530.20">
    <property type="match status" value="1"/>
</dbReference>
<dbReference type="SUPFAM" id="SSF55961">
    <property type="entry name" value="Bet v1-like"/>
    <property type="match status" value="1"/>
</dbReference>
<dbReference type="Pfam" id="PF14117">
    <property type="entry name" value="DUF4287"/>
    <property type="match status" value="1"/>
</dbReference>
<dbReference type="RefSeq" id="WP_310536549.1">
    <property type="nucleotide sequence ID" value="NZ_BAAAOC010000092.1"/>
</dbReference>
<sequence length="188" mass="20379">MAEKQGAAPDVSDATIRENTGRGWDEWVALIDAGPGRAAGHAAIAAWLVEEHGVDGWWAQGVTVGYERITGLRLPGQMKDGTFSVSRSKTLPLDGAEFRERLNDDDARAALLPGLSSQPRSKPTTKAPKFSLADAETGENVGVLQFRVEPAAAGCKLVVTHEKLPDPQAAEKWKQHWGDWLEDLTVEQ</sequence>
<dbReference type="InterPro" id="IPR025629">
    <property type="entry name" value="DUF4287"/>
</dbReference>
<keyword evidence="2" id="KW-1185">Reference proteome</keyword>
<organism evidence="1 2">
    <name type="scientific">Nesterenkonia flava</name>
    <dbReference type="NCBI Taxonomy" id="469799"/>
    <lineage>
        <taxon>Bacteria</taxon>
        <taxon>Bacillati</taxon>
        <taxon>Actinomycetota</taxon>
        <taxon>Actinomycetes</taxon>
        <taxon>Micrococcales</taxon>
        <taxon>Micrococcaceae</taxon>
        <taxon>Nesterenkonia</taxon>
    </lineage>
</organism>
<evidence type="ECO:0000313" key="1">
    <source>
        <dbReference type="EMBL" id="MDR5711162.1"/>
    </source>
</evidence>
<dbReference type="InterPro" id="IPR023393">
    <property type="entry name" value="START-like_dom_sf"/>
</dbReference>
<dbReference type="Proteomes" id="UP001260872">
    <property type="component" value="Unassembled WGS sequence"/>
</dbReference>
<dbReference type="EMBL" id="JAVKGT010000006">
    <property type="protein sequence ID" value="MDR5711162.1"/>
    <property type="molecule type" value="Genomic_DNA"/>
</dbReference>
<protein>
    <submittedName>
        <fullName evidence="1">DUF4287 domain-containing protein</fullName>
    </submittedName>
</protein>
<reference evidence="2" key="1">
    <citation type="submission" date="2023-07" db="EMBL/GenBank/DDBJ databases">
        <title>Description of three actinobacteria isolated from air of manufacturing shop in a pharmaceutical factory.</title>
        <authorList>
            <person name="Zhang D.-F."/>
        </authorList>
    </citation>
    <scope>NUCLEOTIDE SEQUENCE [LARGE SCALE GENOMIC DNA]</scope>
    <source>
        <strain evidence="2">CCTCC AB 207010</strain>
    </source>
</reference>
<comment type="caution">
    <text evidence="1">The sequence shown here is derived from an EMBL/GenBank/DDBJ whole genome shotgun (WGS) entry which is preliminary data.</text>
</comment>
<accession>A0ABU1FR83</accession>
<name>A0ABU1FR83_9MICC</name>
<gene>
    <name evidence="1" type="ORF">RH857_03275</name>
</gene>
<proteinExistence type="predicted"/>